<dbReference type="EMBL" id="CAJOBA010009190">
    <property type="protein sequence ID" value="CAF3845641.1"/>
    <property type="molecule type" value="Genomic_DNA"/>
</dbReference>
<evidence type="ECO:0000313" key="2">
    <source>
        <dbReference type="EMBL" id="CAF3845641.1"/>
    </source>
</evidence>
<dbReference type="Proteomes" id="UP000682733">
    <property type="component" value="Unassembled WGS sequence"/>
</dbReference>
<evidence type="ECO:0000313" key="3">
    <source>
        <dbReference type="Proteomes" id="UP000677228"/>
    </source>
</evidence>
<accession>A0A8S2DXY5</accession>
<protein>
    <submittedName>
        <fullName evidence="1">Uncharacterized protein</fullName>
    </submittedName>
</protein>
<dbReference type="AlphaFoldDB" id="A0A8S2DXY5"/>
<organism evidence="1 3">
    <name type="scientific">Didymodactylos carnosus</name>
    <dbReference type="NCBI Taxonomy" id="1234261"/>
    <lineage>
        <taxon>Eukaryota</taxon>
        <taxon>Metazoa</taxon>
        <taxon>Spiralia</taxon>
        <taxon>Gnathifera</taxon>
        <taxon>Rotifera</taxon>
        <taxon>Eurotatoria</taxon>
        <taxon>Bdelloidea</taxon>
        <taxon>Philodinida</taxon>
        <taxon>Philodinidae</taxon>
        <taxon>Didymodactylos</taxon>
    </lineage>
</organism>
<dbReference type="EMBL" id="CAJNOK010009171">
    <property type="protein sequence ID" value="CAF1082859.1"/>
    <property type="molecule type" value="Genomic_DNA"/>
</dbReference>
<dbReference type="Proteomes" id="UP000677228">
    <property type="component" value="Unassembled WGS sequence"/>
</dbReference>
<name>A0A8S2DXY5_9BILA</name>
<comment type="caution">
    <text evidence="1">The sequence shown here is derived from an EMBL/GenBank/DDBJ whole genome shotgun (WGS) entry which is preliminary data.</text>
</comment>
<evidence type="ECO:0000313" key="1">
    <source>
        <dbReference type="EMBL" id="CAF1082859.1"/>
    </source>
</evidence>
<proteinExistence type="predicted"/>
<gene>
    <name evidence="1" type="ORF">OVA965_LOCUS18448</name>
    <name evidence="2" type="ORF">TMI583_LOCUS18462</name>
</gene>
<reference evidence="1" key="1">
    <citation type="submission" date="2021-02" db="EMBL/GenBank/DDBJ databases">
        <authorList>
            <person name="Nowell W R."/>
        </authorList>
    </citation>
    <scope>NUCLEOTIDE SEQUENCE</scope>
</reference>
<sequence>MLVTLQVRYFVSESAVNYVANSLFNVFEFAALNPSNLNITSFLLQDLVKPNVRLRKANEYFGYIEPVPRNYVVTNETKINGQDVKEDKIIKYCYIPFYKSLANFLQLPEVQMDLDRRLPIHDPANIHDFYGGSFCINHPDFKRENYLKIELNSDDLNVSIEIDVNGRKKRYFGSLFFTLGDFPASTSLHGFKESVSAQHFCPCCDVTRNCFERDIDYEFPCITLEEYRTRCQALEELDKYNSSFEYVTTNLFTMKEFCVAVNNFQYSKNEAANKPHLDLDIAALRARSDDLPLSSMQTYVLLFNLPLILRPVLQNTDFPHYRATLSLLDITDLCFATDIRHDTPNLLKSWIWFHNTQFKILYPGKMKPKLHFLTHLPRQMVWFGPLRYTNCLASERKHQFFKSNKSRNFLNLTRTFSKRHELWCAIVDYNSDSSLSNKVLSDPDERLISKTKLCDLQILDNLQLPMIPTAVLKSTIIDGIEYCEKAVICISAQSVSSDPKFAEIKYILSHNNQILFIYNELDKILFDENLRAFQVVKTNRINYCLVDKLEYKWTAKTLSDTNSMWVLLHPYGLTFSTIPPIN</sequence>